<dbReference type="NCBIfam" id="NF001220">
    <property type="entry name" value="PRK00194.1"/>
    <property type="match status" value="1"/>
</dbReference>
<dbReference type="PANTHER" id="PTHR34875:SF6">
    <property type="entry name" value="UPF0237 PROTEIN MJ1558"/>
    <property type="match status" value="1"/>
</dbReference>
<dbReference type="InterPro" id="IPR002912">
    <property type="entry name" value="ACT_dom"/>
</dbReference>
<dbReference type="Gene3D" id="3.30.70.260">
    <property type="match status" value="1"/>
</dbReference>
<dbReference type="Pfam" id="PF13740">
    <property type="entry name" value="ACT_6"/>
    <property type="match status" value="1"/>
</dbReference>
<dbReference type="CDD" id="cd04872">
    <property type="entry name" value="ACT_1ZPV"/>
    <property type="match status" value="1"/>
</dbReference>
<dbReference type="Proteomes" id="UP000062160">
    <property type="component" value="Unassembled WGS sequence"/>
</dbReference>
<protein>
    <recommendedName>
        <fullName evidence="1">UPF0237 protein TSYNT_8269</fullName>
    </recommendedName>
</protein>
<reference evidence="3" key="1">
    <citation type="journal article" date="2016" name="Genome Announc.">
        <title>Draft Genome Sequence of the Syntrophic Lactate-Degrading Bacterium Tepidanaerobacter syntrophicus JLT.</title>
        <authorList>
            <person name="Matsuura N."/>
            <person name="Ohashi A."/>
            <person name="Tourlousse D.M."/>
            <person name="Sekiguchi Y."/>
        </authorList>
    </citation>
    <scope>NUCLEOTIDE SEQUENCE [LARGE SCALE GENOMIC DNA]</scope>
    <source>
        <strain evidence="3">JL</strain>
    </source>
</reference>
<dbReference type="AlphaFoldDB" id="A0A0U9HIK5"/>
<keyword evidence="4" id="KW-1185">Reference proteome</keyword>
<dbReference type="EMBL" id="DF977002">
    <property type="protein sequence ID" value="GAQ25732.1"/>
    <property type="molecule type" value="Genomic_DNA"/>
</dbReference>
<organism evidence="3">
    <name type="scientific">Tepidanaerobacter syntrophicus</name>
    <dbReference type="NCBI Taxonomy" id="224999"/>
    <lineage>
        <taxon>Bacteria</taxon>
        <taxon>Bacillati</taxon>
        <taxon>Bacillota</taxon>
        <taxon>Clostridia</taxon>
        <taxon>Thermosediminibacterales</taxon>
        <taxon>Tepidanaerobacteraceae</taxon>
        <taxon>Tepidanaerobacter</taxon>
    </lineage>
</organism>
<evidence type="ECO:0000256" key="1">
    <source>
        <dbReference type="HAMAP-Rule" id="MF_01054"/>
    </source>
</evidence>
<dbReference type="InterPro" id="IPR045865">
    <property type="entry name" value="ACT-like_dom_sf"/>
</dbReference>
<feature type="domain" description="ACT" evidence="2">
    <location>
        <begin position="64"/>
        <end position="138"/>
    </location>
</feature>
<comment type="similarity">
    <text evidence="1">Belongs to the UPF0237 family.</text>
</comment>
<dbReference type="STRING" id="224999.GCA_001485475_01768"/>
<proteinExistence type="inferred from homology"/>
<dbReference type="InterPro" id="IPR050990">
    <property type="entry name" value="UPF0237/GcvR_regulator"/>
</dbReference>
<dbReference type="PANTHER" id="PTHR34875">
    <property type="entry name" value="UPF0237 PROTEIN MJ1558"/>
    <property type="match status" value="1"/>
</dbReference>
<dbReference type="PROSITE" id="PS51671">
    <property type="entry name" value="ACT"/>
    <property type="match status" value="1"/>
</dbReference>
<dbReference type="InterPro" id="IPR022986">
    <property type="entry name" value="UPF0237_ACT"/>
</dbReference>
<accession>A0A0U9HIK5</accession>
<name>A0A0U9HIK5_9FIRM</name>
<evidence type="ECO:0000259" key="2">
    <source>
        <dbReference type="PROSITE" id="PS51671"/>
    </source>
</evidence>
<evidence type="ECO:0000313" key="3">
    <source>
        <dbReference type="EMBL" id="GAQ25732.1"/>
    </source>
</evidence>
<dbReference type="SUPFAM" id="SSF55021">
    <property type="entry name" value="ACT-like"/>
    <property type="match status" value="1"/>
</dbReference>
<sequence>MEILVTLDVLKQHKGEEVVEFPPGTLITKEAKIYAAKEGMKLFVGGQQVPEPAYSAEIPSIRAVISVIGEDKVGIIAGISDVLAKANVNILDITQTAIEGLFTMIMVVDISKANIDFEALKVKLSEKGEKIGVRVDAQREEVFHFMHRI</sequence>
<gene>
    <name evidence="3" type="ORF">TSYNT_8269</name>
</gene>
<dbReference type="HAMAP" id="MF_01054">
    <property type="entry name" value="UPF0237"/>
    <property type="match status" value="1"/>
</dbReference>
<evidence type="ECO:0000313" key="4">
    <source>
        <dbReference type="Proteomes" id="UP000062160"/>
    </source>
</evidence>